<keyword evidence="3" id="KW-1185">Reference proteome</keyword>
<sequence length="277" mass="32031">MIERYYTLRNQDTVWVTDDYSYERNDFGDTLLNTKCFFLDSREVEEELSKCSRDPNYLLQRETILAIIDQIYNVCPGLFFDILAMENNSDFNVLYLAIHQGVEHVEIIMALLSKLSPSDQKLLVTKENTNKQTALMIAEKKKHEANQVRCTAKEKYLKKEKNFQNLKDVSVLNPQILDTLADNEEERDEAKRESDDAEEIYSNMQAIHKYLLNSLDAPDTHKDIVSDPDTSFCSDFSGESESTLLEHARSPATFSDGMYEESGYSSNEEIVFKRPRI</sequence>
<dbReference type="EMBL" id="BLLK01000013">
    <property type="protein sequence ID" value="GFH43600.1"/>
    <property type="molecule type" value="Genomic_DNA"/>
</dbReference>
<gene>
    <name evidence="2" type="ORF">CTEN210_00073</name>
</gene>
<reference evidence="2 3" key="1">
    <citation type="journal article" date="2021" name="Sci. Rep.">
        <title>The genome of the diatom Chaetoceros tenuissimus carries an ancient integrated fragment of an extant virus.</title>
        <authorList>
            <person name="Hongo Y."/>
            <person name="Kimura K."/>
            <person name="Takaki Y."/>
            <person name="Yoshida Y."/>
            <person name="Baba S."/>
            <person name="Kobayashi G."/>
            <person name="Nagasaki K."/>
            <person name="Hano T."/>
            <person name="Tomaru Y."/>
        </authorList>
    </citation>
    <scope>NUCLEOTIDE SEQUENCE [LARGE SCALE GENOMIC DNA]</scope>
    <source>
        <strain evidence="2 3">NIES-3715</strain>
    </source>
</reference>
<accession>A0AAD3CEH5</accession>
<evidence type="ECO:0000313" key="3">
    <source>
        <dbReference type="Proteomes" id="UP001054902"/>
    </source>
</evidence>
<protein>
    <submittedName>
        <fullName evidence="2">Uncharacterized protein</fullName>
    </submittedName>
</protein>
<keyword evidence="1" id="KW-0175">Coiled coil</keyword>
<organism evidence="2 3">
    <name type="scientific">Chaetoceros tenuissimus</name>
    <dbReference type="NCBI Taxonomy" id="426638"/>
    <lineage>
        <taxon>Eukaryota</taxon>
        <taxon>Sar</taxon>
        <taxon>Stramenopiles</taxon>
        <taxon>Ochrophyta</taxon>
        <taxon>Bacillariophyta</taxon>
        <taxon>Coscinodiscophyceae</taxon>
        <taxon>Chaetocerotophycidae</taxon>
        <taxon>Chaetocerotales</taxon>
        <taxon>Chaetocerotaceae</taxon>
        <taxon>Chaetoceros</taxon>
    </lineage>
</organism>
<name>A0AAD3CEH5_9STRA</name>
<dbReference type="AlphaFoldDB" id="A0AAD3CEH5"/>
<proteinExistence type="predicted"/>
<dbReference type="Proteomes" id="UP001054902">
    <property type="component" value="Unassembled WGS sequence"/>
</dbReference>
<comment type="caution">
    <text evidence="2">The sequence shown here is derived from an EMBL/GenBank/DDBJ whole genome shotgun (WGS) entry which is preliminary data.</text>
</comment>
<feature type="coiled-coil region" evidence="1">
    <location>
        <begin position="173"/>
        <end position="207"/>
    </location>
</feature>
<evidence type="ECO:0000313" key="2">
    <source>
        <dbReference type="EMBL" id="GFH43600.1"/>
    </source>
</evidence>
<evidence type="ECO:0000256" key="1">
    <source>
        <dbReference type="SAM" id="Coils"/>
    </source>
</evidence>